<name>A0AAV4CX61_9GAST</name>
<evidence type="ECO:0000313" key="2">
    <source>
        <dbReference type="EMBL" id="GFO36435.1"/>
    </source>
</evidence>
<dbReference type="Proteomes" id="UP000735302">
    <property type="component" value="Unassembled WGS sequence"/>
</dbReference>
<evidence type="ECO:0000313" key="3">
    <source>
        <dbReference type="Proteomes" id="UP000735302"/>
    </source>
</evidence>
<dbReference type="EMBL" id="BLXT01007068">
    <property type="protein sequence ID" value="GFO36435.1"/>
    <property type="molecule type" value="Genomic_DNA"/>
</dbReference>
<protein>
    <submittedName>
        <fullName evidence="2">Uncharacterized protein</fullName>
    </submittedName>
</protein>
<gene>
    <name evidence="2" type="ORF">PoB_006294000</name>
</gene>
<feature type="region of interest" description="Disordered" evidence="1">
    <location>
        <begin position="51"/>
        <end position="70"/>
    </location>
</feature>
<comment type="caution">
    <text evidence="2">The sequence shown here is derived from an EMBL/GenBank/DDBJ whole genome shotgun (WGS) entry which is preliminary data.</text>
</comment>
<accession>A0AAV4CX61</accession>
<keyword evidence="3" id="KW-1185">Reference proteome</keyword>
<feature type="compositionally biased region" description="Basic and acidic residues" evidence="1">
    <location>
        <begin position="56"/>
        <end position="70"/>
    </location>
</feature>
<sequence>MIFQVCALVRNHNPSLCQQNNAEWCAKYQAQIKADPVTLAAWKEKKTAGNKLRWASRSEEKRENMKERARLSGRLQRKLQALGF</sequence>
<organism evidence="2 3">
    <name type="scientific">Plakobranchus ocellatus</name>
    <dbReference type="NCBI Taxonomy" id="259542"/>
    <lineage>
        <taxon>Eukaryota</taxon>
        <taxon>Metazoa</taxon>
        <taxon>Spiralia</taxon>
        <taxon>Lophotrochozoa</taxon>
        <taxon>Mollusca</taxon>
        <taxon>Gastropoda</taxon>
        <taxon>Heterobranchia</taxon>
        <taxon>Euthyneura</taxon>
        <taxon>Panpulmonata</taxon>
        <taxon>Sacoglossa</taxon>
        <taxon>Placobranchoidea</taxon>
        <taxon>Plakobranchidae</taxon>
        <taxon>Plakobranchus</taxon>
    </lineage>
</organism>
<dbReference type="AlphaFoldDB" id="A0AAV4CX61"/>
<proteinExistence type="predicted"/>
<evidence type="ECO:0000256" key="1">
    <source>
        <dbReference type="SAM" id="MobiDB-lite"/>
    </source>
</evidence>
<reference evidence="2 3" key="1">
    <citation type="journal article" date="2021" name="Elife">
        <title>Chloroplast acquisition without the gene transfer in kleptoplastic sea slugs, Plakobranchus ocellatus.</title>
        <authorList>
            <person name="Maeda T."/>
            <person name="Takahashi S."/>
            <person name="Yoshida T."/>
            <person name="Shimamura S."/>
            <person name="Takaki Y."/>
            <person name="Nagai Y."/>
            <person name="Toyoda A."/>
            <person name="Suzuki Y."/>
            <person name="Arimoto A."/>
            <person name="Ishii H."/>
            <person name="Satoh N."/>
            <person name="Nishiyama T."/>
            <person name="Hasebe M."/>
            <person name="Maruyama T."/>
            <person name="Minagawa J."/>
            <person name="Obokata J."/>
            <person name="Shigenobu S."/>
        </authorList>
    </citation>
    <scope>NUCLEOTIDE SEQUENCE [LARGE SCALE GENOMIC DNA]</scope>
</reference>